<dbReference type="AlphaFoldDB" id="A0A0K2VH71"/>
<sequence length="48" mass="5668">MRVSFTQYTCCISLTLPMTSDTLFFSYNHIHCFTIHKKPSLSIKKKRI</sequence>
<protein>
    <submittedName>
        <fullName evidence="1">Uncharacterized protein</fullName>
    </submittedName>
</protein>
<proteinExistence type="predicted"/>
<name>A0A0K2VH71_LEPSM</name>
<dbReference type="EMBL" id="HACA01032181">
    <property type="protein sequence ID" value="CDW49542.1"/>
    <property type="molecule type" value="Transcribed_RNA"/>
</dbReference>
<reference evidence="1" key="1">
    <citation type="submission" date="2014-05" db="EMBL/GenBank/DDBJ databases">
        <authorList>
            <person name="Chronopoulou M."/>
        </authorList>
    </citation>
    <scope>NUCLEOTIDE SEQUENCE</scope>
    <source>
        <tissue evidence="1">Whole organism</tissue>
    </source>
</reference>
<organism evidence="1">
    <name type="scientific">Lepeophtheirus salmonis</name>
    <name type="common">Salmon louse</name>
    <name type="synonym">Caligus salmonis</name>
    <dbReference type="NCBI Taxonomy" id="72036"/>
    <lineage>
        <taxon>Eukaryota</taxon>
        <taxon>Metazoa</taxon>
        <taxon>Ecdysozoa</taxon>
        <taxon>Arthropoda</taxon>
        <taxon>Crustacea</taxon>
        <taxon>Multicrustacea</taxon>
        <taxon>Hexanauplia</taxon>
        <taxon>Copepoda</taxon>
        <taxon>Siphonostomatoida</taxon>
        <taxon>Caligidae</taxon>
        <taxon>Lepeophtheirus</taxon>
    </lineage>
</organism>
<accession>A0A0K2VH71</accession>
<evidence type="ECO:0000313" key="1">
    <source>
        <dbReference type="EMBL" id="CDW49542.1"/>
    </source>
</evidence>